<reference evidence="2 5" key="3">
    <citation type="journal article" date="2020" name="J. Nat. Prod.">
        <title>Genomics-Metabolomics Profiling Disclosed Marine Vibrio spartinae 3.6 as a Producer of a New Branched Side Chain Prodigiosin.</title>
        <authorList>
            <person name="Vitale G.A."/>
            <person name="Sciarretta M."/>
            <person name="Palma Esposito F."/>
            <person name="January G.G."/>
            <person name="Giaccio M."/>
            <person name="Bunk B."/>
            <person name="Sproer C."/>
            <person name="Bajerski F."/>
            <person name="Power D."/>
            <person name="Festa C."/>
            <person name="Monti M.C."/>
            <person name="D'Auria M.V."/>
            <person name="de Pascale D."/>
        </authorList>
    </citation>
    <scope>NUCLEOTIDE SEQUENCE [LARGE SCALE GENOMIC DNA]</scope>
    <source>
        <strain evidence="2 5">3.6</strain>
    </source>
</reference>
<evidence type="ECO:0000313" key="4">
    <source>
        <dbReference type="Proteomes" id="UP000184774"/>
    </source>
</evidence>
<name>A0A1N6M0I3_9VIBR</name>
<proteinExistence type="predicted"/>
<dbReference type="Proteomes" id="UP000184774">
    <property type="component" value="Unassembled WGS sequence"/>
</dbReference>
<gene>
    <name evidence="3" type="ORF">VSP9026_00506</name>
    <name evidence="2" type="ORF">Vspart_02962</name>
</gene>
<dbReference type="AlphaFoldDB" id="A0A1N6M0I3"/>
<feature type="compositionally biased region" description="Basic and acidic residues" evidence="1">
    <location>
        <begin position="1"/>
        <end position="13"/>
    </location>
</feature>
<evidence type="ECO:0000256" key="1">
    <source>
        <dbReference type="SAM" id="MobiDB-lite"/>
    </source>
</evidence>
<accession>A0A1N6M0I3</accession>
<organism evidence="3 4">
    <name type="scientific">Vibrio spartinae</name>
    <dbReference type="NCBI Taxonomy" id="1918945"/>
    <lineage>
        <taxon>Bacteria</taxon>
        <taxon>Pseudomonadati</taxon>
        <taxon>Pseudomonadota</taxon>
        <taxon>Gammaproteobacteria</taxon>
        <taxon>Vibrionales</taxon>
        <taxon>Vibrionaceae</taxon>
        <taxon>Vibrio</taxon>
    </lineage>
</organism>
<evidence type="ECO:0000313" key="5">
    <source>
        <dbReference type="Proteomes" id="UP000515264"/>
    </source>
</evidence>
<dbReference type="RefSeq" id="WP_268874319.1">
    <property type="nucleotide sequence ID" value="NZ_FSSB01000006.1"/>
</dbReference>
<reference evidence="3 4" key="1">
    <citation type="submission" date="2016-12" db="EMBL/GenBank/DDBJ databases">
        <authorList>
            <person name="Song W.-J."/>
            <person name="Kurnit D.M."/>
        </authorList>
    </citation>
    <scope>NUCLEOTIDE SEQUENCE [LARGE SCALE GENOMIC DNA]</scope>
    <source>
        <strain evidence="3 4">CECT 9026</strain>
    </source>
</reference>
<evidence type="ECO:0000313" key="2">
    <source>
        <dbReference type="EMBL" id="QMV15631.1"/>
    </source>
</evidence>
<dbReference type="EMBL" id="FSSB01000006">
    <property type="protein sequence ID" value="SIO92876.1"/>
    <property type="molecule type" value="Genomic_DNA"/>
</dbReference>
<sequence length="44" mass="4767">MKWGKLSEKRKEQAASNQACASKVNEGVLLDTSVQVYIVLDGDG</sequence>
<dbReference type="Proteomes" id="UP000515264">
    <property type="component" value="Chromosome 1"/>
</dbReference>
<reference evidence="2" key="2">
    <citation type="submission" date="2019-11" db="EMBL/GenBank/DDBJ databases">
        <authorList>
            <person name="January G."/>
            <person name="Bunk B."/>
        </authorList>
    </citation>
    <scope>NUCLEOTIDE SEQUENCE</scope>
    <source>
        <strain evidence="2">3.6</strain>
    </source>
</reference>
<protein>
    <submittedName>
        <fullName evidence="3">Uncharacterized protein</fullName>
    </submittedName>
</protein>
<keyword evidence="5" id="KW-1185">Reference proteome</keyword>
<evidence type="ECO:0000313" key="3">
    <source>
        <dbReference type="EMBL" id="SIO92876.1"/>
    </source>
</evidence>
<dbReference type="EMBL" id="CP046268">
    <property type="protein sequence ID" value="QMV15631.1"/>
    <property type="molecule type" value="Genomic_DNA"/>
</dbReference>
<feature type="region of interest" description="Disordered" evidence="1">
    <location>
        <begin position="1"/>
        <end position="20"/>
    </location>
</feature>